<dbReference type="InterPro" id="IPR046523">
    <property type="entry name" value="UTP20_dom"/>
</dbReference>
<dbReference type="GO" id="GO:0032040">
    <property type="term" value="C:small-subunit processome"/>
    <property type="evidence" value="ECO:0007669"/>
    <property type="project" value="TreeGrafter"/>
</dbReference>
<name>A0A182SN63_9DIPT</name>
<feature type="compositionally biased region" description="Acidic residues" evidence="1">
    <location>
        <begin position="360"/>
        <end position="386"/>
    </location>
</feature>
<dbReference type="InterPro" id="IPR052575">
    <property type="entry name" value="SSU_processome_comp_20"/>
</dbReference>
<feature type="region of interest" description="Disordered" evidence="1">
    <location>
        <begin position="324"/>
        <end position="392"/>
    </location>
</feature>
<evidence type="ECO:0000313" key="4">
    <source>
        <dbReference type="EnsemblMetazoa" id="AMAM010102-PA"/>
    </source>
</evidence>
<organism evidence="4 5">
    <name type="scientific">Anopheles maculatus</name>
    <dbReference type="NCBI Taxonomy" id="74869"/>
    <lineage>
        <taxon>Eukaryota</taxon>
        <taxon>Metazoa</taxon>
        <taxon>Ecdysozoa</taxon>
        <taxon>Arthropoda</taxon>
        <taxon>Hexapoda</taxon>
        <taxon>Insecta</taxon>
        <taxon>Pterygota</taxon>
        <taxon>Neoptera</taxon>
        <taxon>Endopterygota</taxon>
        <taxon>Diptera</taxon>
        <taxon>Nematocera</taxon>
        <taxon>Culicoidea</taxon>
        <taxon>Culicidae</taxon>
        <taxon>Anophelinae</taxon>
        <taxon>Anopheles</taxon>
        <taxon>Anopheles maculatus group</taxon>
    </lineage>
</organism>
<proteinExistence type="predicted"/>
<dbReference type="EnsemblMetazoa" id="AMAM010102-RA">
    <property type="protein sequence ID" value="AMAM010102-PA"/>
    <property type="gene ID" value="AMAM010102"/>
</dbReference>
<evidence type="ECO:0000313" key="5">
    <source>
        <dbReference type="Proteomes" id="UP000075901"/>
    </source>
</evidence>
<keyword evidence="5" id="KW-1185">Reference proteome</keyword>
<dbReference type="PANTHER" id="PTHR17695:SF11">
    <property type="entry name" value="SMALL SUBUNIT PROCESSOME COMPONENT 20 HOMOLOG"/>
    <property type="match status" value="1"/>
</dbReference>
<dbReference type="InterPro" id="IPR011430">
    <property type="entry name" value="UTP20_N"/>
</dbReference>
<dbReference type="GO" id="GO:0030686">
    <property type="term" value="C:90S preribosome"/>
    <property type="evidence" value="ECO:0007669"/>
    <property type="project" value="TreeGrafter"/>
</dbReference>
<sequence>MQLINTLVHELNAMDRRWVEQPDHASRTAAYRSIDQLLVKDAPDGRRMTGTVAIVFLSQAFHVLQFEKDFSARQNATEYVCKVILYLATANEWSTELDYCLDRIVLHSILQGFKVKRTAKERRNESIQLLGELARMVGKPGVTTHPQCRVFAELWHFTAQGDGAERDFFENITHLQTYKHRKAMRRLAVKLSLMAEAEPETDKPAVIGASGPSARTTVNFLLPIVSHYICHDEYKKLTNLVEEAGNCIINLCRLLPWRGYHMVLHQYLRKLKHSWEYQKQLLRIVIGIMDAFHFDLSAAIHTGVGGEVKNESKSANALMDNKLTLKQDTDEDEATKEEVAQEAVPEEEQGKQTIDKDGEGAEEGDQAMKEAEEEEEPLIEEEVVEDEPTKNDPAAALRVAREIVNDISKTIIPNLLSSFNFATEAPVSVASSGHVDKKARFAKQRTEMLKLPIAIAIVKLFMKLPRKEIELNLPKLIIKVITFLKSRLKLARVQARNTLAHITLELGPSYISFVLQNLLAMLTRGFQRHVLTFTVHTIIERAQTHLGAGSVLENILQTVVHICAEDIFGQLIGLMNGTTIETGSLRKNSMPESKSSRKPYKTLYILARNAQERMLVDLFTPFRAILSKYRTHQTVAKVHDALHQIAEGIVANKSIQPESLLMFVYGLVTGKIYTQCATVETDAEQRTDDTNGKQQQTAKKLLGAVPKPGSIYLIPEEPKRYGSAAGTTSLDHILAKTEGNDPAFLECGLEILLSFVRRKQFGMRHDSEEAKLLQQLVDPIVPTLIESLDSKHSKIICHSINCFSELWTTEWPLKSFEQQETVEKIVKAIFAILHRYNTVALDINNPNFGMVRASFRAIVAVLKHGKSSYNFSQEQLRLLVMYIEQDLA</sequence>
<feature type="domain" description="U3 small nucleolar RNA-associated protein 20" evidence="3">
    <location>
        <begin position="444"/>
        <end position="668"/>
    </location>
</feature>
<accession>A0A182SN63</accession>
<dbReference type="AlphaFoldDB" id="A0A182SN63"/>
<feature type="compositionally biased region" description="Basic and acidic residues" evidence="1">
    <location>
        <begin position="348"/>
        <end position="359"/>
    </location>
</feature>
<reference evidence="5" key="1">
    <citation type="submission" date="2013-09" db="EMBL/GenBank/DDBJ databases">
        <title>The Genome Sequence of Anopheles maculatus species B.</title>
        <authorList>
            <consortium name="The Broad Institute Genomics Platform"/>
            <person name="Neafsey D.E."/>
            <person name="Besansky N."/>
            <person name="Howell P."/>
            <person name="Walton C."/>
            <person name="Young S.K."/>
            <person name="Zeng Q."/>
            <person name="Gargeya S."/>
            <person name="Fitzgerald M."/>
            <person name="Haas B."/>
            <person name="Abouelleil A."/>
            <person name="Allen A.W."/>
            <person name="Alvarado L."/>
            <person name="Arachchi H.M."/>
            <person name="Berlin A.M."/>
            <person name="Chapman S.B."/>
            <person name="Gainer-Dewar J."/>
            <person name="Goldberg J."/>
            <person name="Griggs A."/>
            <person name="Gujja S."/>
            <person name="Hansen M."/>
            <person name="Howarth C."/>
            <person name="Imamovic A."/>
            <person name="Ireland A."/>
            <person name="Larimer J."/>
            <person name="McCowan C."/>
            <person name="Murphy C."/>
            <person name="Pearson M."/>
            <person name="Poon T.W."/>
            <person name="Priest M."/>
            <person name="Roberts A."/>
            <person name="Saif S."/>
            <person name="Shea T."/>
            <person name="Sisk P."/>
            <person name="Sykes S."/>
            <person name="Wortman J."/>
            <person name="Nusbaum C."/>
            <person name="Birren B."/>
        </authorList>
    </citation>
    <scope>NUCLEOTIDE SEQUENCE [LARGE SCALE GENOMIC DNA]</scope>
    <source>
        <strain evidence="5">maculatus3</strain>
    </source>
</reference>
<dbReference type="PANTHER" id="PTHR17695">
    <property type="entry name" value="SMALL SUBUNIT PROCESSOME COMPONENT 20 HOMOLOG"/>
    <property type="match status" value="1"/>
</dbReference>
<dbReference type="InterPro" id="IPR016024">
    <property type="entry name" value="ARM-type_fold"/>
</dbReference>
<dbReference type="Pfam" id="PF07539">
    <property type="entry name" value="UTP20_N"/>
    <property type="match status" value="1"/>
</dbReference>
<evidence type="ECO:0000259" key="2">
    <source>
        <dbReference type="Pfam" id="PF07539"/>
    </source>
</evidence>
<dbReference type="Pfam" id="PF20416">
    <property type="entry name" value="UTP20"/>
    <property type="match status" value="1"/>
</dbReference>
<evidence type="ECO:0000259" key="3">
    <source>
        <dbReference type="Pfam" id="PF20416"/>
    </source>
</evidence>
<evidence type="ECO:0000256" key="1">
    <source>
        <dbReference type="SAM" id="MobiDB-lite"/>
    </source>
</evidence>
<feature type="domain" description="U3 small nucleolar RNA-associated protein 20 N-terminal" evidence="2">
    <location>
        <begin position="2"/>
        <end position="116"/>
    </location>
</feature>
<dbReference type="Proteomes" id="UP000075901">
    <property type="component" value="Unassembled WGS sequence"/>
</dbReference>
<dbReference type="SUPFAM" id="SSF48371">
    <property type="entry name" value="ARM repeat"/>
    <property type="match status" value="1"/>
</dbReference>
<dbReference type="VEuPathDB" id="VectorBase:AMAM010102"/>
<reference evidence="4" key="2">
    <citation type="submission" date="2020-05" db="UniProtKB">
        <authorList>
            <consortium name="EnsemblMetazoa"/>
        </authorList>
    </citation>
    <scope>IDENTIFICATION</scope>
    <source>
        <strain evidence="4">maculatus3</strain>
    </source>
</reference>
<protein>
    <submittedName>
        <fullName evidence="4">DRIM domain-containing protein</fullName>
    </submittedName>
</protein>